<protein>
    <submittedName>
        <fullName evidence="1">Uncharacterized protein</fullName>
    </submittedName>
</protein>
<keyword evidence="2" id="KW-1185">Reference proteome</keyword>
<sequence length="236" mass="26829">LVDVSCPAIVKEYNKYMGGVDLARMLRALYRIDHRSRKCDAASSSQKDLMHFTLDVAEALTKLNKAYARKSRGRVSVTANTETSRRRVRRPEPTTAARFDKVAHWPEIINEKNRCRNCQKTSRDRMMGAITKFRLKMKLFLCVLAIALCATSGLNLSKSTKEKITRAPLIYDEVEAHIQIYGLCSTVCNQYSEEYLKLKNGPEPVVNDGLYKAREDFVTCHMNCVSSIKAQLKSLQ</sequence>
<reference evidence="1 2" key="1">
    <citation type="submission" date="2015-01" db="EMBL/GenBank/DDBJ databases">
        <title>Evolution of Trichinella species and genotypes.</title>
        <authorList>
            <person name="Korhonen P.K."/>
            <person name="Edoardo P."/>
            <person name="Giuseppe L.R."/>
            <person name="Gasser R.B."/>
        </authorList>
    </citation>
    <scope>NUCLEOTIDE SEQUENCE [LARGE SCALE GENOMIC DNA]</scope>
    <source>
        <strain evidence="1">ISS417</strain>
    </source>
</reference>
<dbReference type="EMBL" id="JYDJ01000725">
    <property type="protein sequence ID" value="KRX33719.1"/>
    <property type="molecule type" value="Genomic_DNA"/>
</dbReference>
<dbReference type="Proteomes" id="UP000055048">
    <property type="component" value="Unassembled WGS sequence"/>
</dbReference>
<feature type="non-terminal residue" evidence="1">
    <location>
        <position position="1"/>
    </location>
</feature>
<accession>A0A0V0T559</accession>
<dbReference type="STRING" id="144512.A0A0V0T559"/>
<dbReference type="PANTHER" id="PTHR47272">
    <property type="entry name" value="DDE_TNP_1_7 DOMAIN-CONTAINING PROTEIN"/>
    <property type="match status" value="1"/>
</dbReference>
<comment type="caution">
    <text evidence="1">The sequence shown here is derived from an EMBL/GenBank/DDBJ whole genome shotgun (WGS) entry which is preliminary data.</text>
</comment>
<gene>
    <name evidence="1" type="ORF">T05_9575</name>
</gene>
<feature type="non-terminal residue" evidence="1">
    <location>
        <position position="236"/>
    </location>
</feature>
<evidence type="ECO:0000313" key="1">
    <source>
        <dbReference type="EMBL" id="KRX33719.1"/>
    </source>
</evidence>
<evidence type="ECO:0000313" key="2">
    <source>
        <dbReference type="Proteomes" id="UP000055048"/>
    </source>
</evidence>
<name>A0A0V0T559_9BILA</name>
<organism evidence="1 2">
    <name type="scientific">Trichinella murrelli</name>
    <dbReference type="NCBI Taxonomy" id="144512"/>
    <lineage>
        <taxon>Eukaryota</taxon>
        <taxon>Metazoa</taxon>
        <taxon>Ecdysozoa</taxon>
        <taxon>Nematoda</taxon>
        <taxon>Enoplea</taxon>
        <taxon>Dorylaimia</taxon>
        <taxon>Trichinellida</taxon>
        <taxon>Trichinellidae</taxon>
        <taxon>Trichinella</taxon>
    </lineage>
</organism>
<proteinExistence type="predicted"/>
<dbReference type="AlphaFoldDB" id="A0A0V0T559"/>
<dbReference type="PANTHER" id="PTHR47272:SF1">
    <property type="entry name" value="PIGGYBAC TRANSPOSABLE ELEMENT-DERIVED PROTEIN 3-LIKE"/>
    <property type="match status" value="1"/>
</dbReference>